<dbReference type="RefSeq" id="WP_133452500.1">
    <property type="nucleotide sequence ID" value="NZ_SCWF01000015.1"/>
</dbReference>
<dbReference type="AlphaFoldDB" id="A0A4V3BF49"/>
<reference evidence="3 4" key="1">
    <citation type="submission" date="2019-01" db="EMBL/GenBank/DDBJ databases">
        <title>Draft genome sequences of the type strains of six Macrococcus species.</title>
        <authorList>
            <person name="Mazhar S."/>
            <person name="Altermann E."/>
            <person name="Hill C."/>
            <person name="Mcauliffe O."/>
        </authorList>
    </citation>
    <scope>NUCLEOTIDE SEQUENCE [LARGE SCALE GENOMIC DNA]</scope>
    <source>
        <strain evidence="3 4">ATCC 51825</strain>
    </source>
</reference>
<organism evidence="3 4">
    <name type="scientific">Macrococcus bovicus</name>
    <dbReference type="NCBI Taxonomy" id="69968"/>
    <lineage>
        <taxon>Bacteria</taxon>
        <taxon>Bacillati</taxon>
        <taxon>Bacillota</taxon>
        <taxon>Bacilli</taxon>
        <taxon>Bacillales</taxon>
        <taxon>Staphylococcaceae</taxon>
        <taxon>Macrococcus</taxon>
    </lineage>
</organism>
<keyword evidence="1" id="KW-0732">Signal</keyword>
<proteinExistence type="predicted"/>
<keyword evidence="4" id="KW-1185">Reference proteome</keyword>
<feature type="chain" id="PRO_5020862879" description="Phospholipase A2-like domain-containing protein" evidence="1">
    <location>
        <begin position="26"/>
        <end position="177"/>
    </location>
</feature>
<name>A0A4V3BF49_9STAP</name>
<evidence type="ECO:0000313" key="4">
    <source>
        <dbReference type="Proteomes" id="UP000294843"/>
    </source>
</evidence>
<dbReference type="EMBL" id="SCWF01000015">
    <property type="protein sequence ID" value="TDM12640.1"/>
    <property type="molecule type" value="Genomic_DNA"/>
</dbReference>
<gene>
    <name evidence="3" type="ORF">ERX55_10300</name>
</gene>
<dbReference type="GO" id="GO:0005198">
    <property type="term" value="F:structural molecule activity"/>
    <property type="evidence" value="ECO:0007669"/>
    <property type="project" value="InterPro"/>
</dbReference>
<sequence length="177" mass="19606">MKKIFLFIPIISLMFASFFSLPVQAATTDQIVTQLQNYLTVQKDGTVQFDIERAKKDKKSSDFIMAGVSAEEYTLAQDIQFNPDSEYTANEYHGNFCGPGTQNMNAKPVDILDAQCKKHDLCYSKTYNSCQCDRGLIADVKNIMGKLSGTKKVKAQGILAAMYAKLNAPLGCKNYAS</sequence>
<dbReference type="Proteomes" id="UP000294843">
    <property type="component" value="Unassembled WGS sequence"/>
</dbReference>
<dbReference type="InterPro" id="IPR036444">
    <property type="entry name" value="PLipase_A2_dom_sf"/>
</dbReference>
<dbReference type="GO" id="GO:0050482">
    <property type="term" value="P:arachidonate secretion"/>
    <property type="evidence" value="ECO:0007669"/>
    <property type="project" value="InterPro"/>
</dbReference>
<dbReference type="GO" id="GO:0004623">
    <property type="term" value="F:phospholipase A2 activity"/>
    <property type="evidence" value="ECO:0007669"/>
    <property type="project" value="InterPro"/>
</dbReference>
<dbReference type="InterPro" id="IPR013607">
    <property type="entry name" value="Phospholipase_A2-like"/>
</dbReference>
<evidence type="ECO:0000313" key="3">
    <source>
        <dbReference type="EMBL" id="TDM12640.1"/>
    </source>
</evidence>
<dbReference type="Gene3D" id="1.20.90.10">
    <property type="entry name" value="Phospholipase A2 domain"/>
    <property type="match status" value="1"/>
</dbReference>
<dbReference type="GO" id="GO:0006644">
    <property type="term" value="P:phospholipid metabolic process"/>
    <property type="evidence" value="ECO:0007669"/>
    <property type="project" value="InterPro"/>
</dbReference>
<dbReference type="Pfam" id="PF08398">
    <property type="entry name" value="Phospholip_A2_4"/>
    <property type="match status" value="1"/>
</dbReference>
<dbReference type="OrthoDB" id="5125543at2"/>
<feature type="domain" description="Phospholipase A2-like" evidence="2">
    <location>
        <begin position="95"/>
        <end position="128"/>
    </location>
</feature>
<evidence type="ECO:0000256" key="1">
    <source>
        <dbReference type="SAM" id="SignalP"/>
    </source>
</evidence>
<accession>A0A4V3BF49</accession>
<comment type="caution">
    <text evidence="3">The sequence shown here is derived from an EMBL/GenBank/DDBJ whole genome shotgun (WGS) entry which is preliminary data.</text>
</comment>
<dbReference type="SUPFAM" id="SSF48619">
    <property type="entry name" value="Phospholipase A2, PLA2"/>
    <property type="match status" value="1"/>
</dbReference>
<protein>
    <recommendedName>
        <fullName evidence="2">Phospholipase A2-like domain-containing protein</fullName>
    </recommendedName>
</protein>
<feature type="signal peptide" evidence="1">
    <location>
        <begin position="1"/>
        <end position="25"/>
    </location>
</feature>
<evidence type="ECO:0000259" key="2">
    <source>
        <dbReference type="Pfam" id="PF08398"/>
    </source>
</evidence>